<dbReference type="AlphaFoldDB" id="A0A1R0H5F3"/>
<protein>
    <submittedName>
        <fullName evidence="1">Uncharacterized protein</fullName>
    </submittedName>
</protein>
<organism evidence="1 2">
    <name type="scientific">Smittium mucronatum</name>
    <dbReference type="NCBI Taxonomy" id="133383"/>
    <lineage>
        <taxon>Eukaryota</taxon>
        <taxon>Fungi</taxon>
        <taxon>Fungi incertae sedis</taxon>
        <taxon>Zoopagomycota</taxon>
        <taxon>Kickxellomycotina</taxon>
        <taxon>Harpellomycetes</taxon>
        <taxon>Harpellales</taxon>
        <taxon>Legeriomycetaceae</taxon>
        <taxon>Smittium</taxon>
    </lineage>
</organism>
<accession>A0A1R0H5F3</accession>
<comment type="caution">
    <text evidence="1">The sequence shown here is derived from an EMBL/GenBank/DDBJ whole genome shotgun (WGS) entry which is preliminary data.</text>
</comment>
<proteinExistence type="predicted"/>
<reference evidence="1 2" key="1">
    <citation type="journal article" date="2016" name="Mol. Biol. Evol.">
        <title>Genome-Wide Survey of Gut Fungi (Harpellales) Reveals the First Horizontally Transferred Ubiquitin Gene from a Mosquito Host.</title>
        <authorList>
            <person name="Wang Y."/>
            <person name="White M.M."/>
            <person name="Kvist S."/>
            <person name="Moncalvo J.M."/>
        </authorList>
    </citation>
    <scope>NUCLEOTIDE SEQUENCE [LARGE SCALE GENOMIC DNA]</scope>
    <source>
        <strain evidence="1 2">ALG-7-W6</strain>
    </source>
</reference>
<gene>
    <name evidence="1" type="ORF">AYI68_g1391</name>
</gene>
<name>A0A1R0H5F3_9FUNG</name>
<evidence type="ECO:0000313" key="2">
    <source>
        <dbReference type="Proteomes" id="UP000187455"/>
    </source>
</evidence>
<feature type="non-terminal residue" evidence="1">
    <location>
        <position position="60"/>
    </location>
</feature>
<keyword evidence="2" id="KW-1185">Reference proteome</keyword>
<evidence type="ECO:0000313" key="1">
    <source>
        <dbReference type="EMBL" id="OLY84442.1"/>
    </source>
</evidence>
<sequence>MKNFQKISHPTPLHRSSGSVPIIHWFKEACDSLLLFSISDRATRMPSKNRAVSNSKFEPA</sequence>
<dbReference type="Proteomes" id="UP000187455">
    <property type="component" value="Unassembled WGS sequence"/>
</dbReference>
<dbReference type="EMBL" id="LSSL01000495">
    <property type="protein sequence ID" value="OLY84442.1"/>
    <property type="molecule type" value="Genomic_DNA"/>
</dbReference>